<sequence>MEKQINPQKPELTNEEKMAHGSAWLTAGNIGSRLLGVIYVIPWYYWLGENADASNTLFNMGYNIYALFIMISTAGIPAAIAKQIAFHNSRGEYRTSKRLFYRSIQVMLVFGVISAIIMYLASPALSYGAGGGDELVPAMRSLSVAILVIPFMSVFRGYFQGTQNMAPYAISQLVEQFARVIFMLSATFMIMKMGSGDYVAAVTQSTFAAFIGALAGIGVLLYYFKKEKIKMDILAEQSQEEEGLNTATLLIRTIKEAVPFIIIGAGITIYKLVDQYTFIRTMSSFTNYTNKQLMSLMALFSGNPDKLTMVVIGLSTAMALVGLPLITESYAKGDRVGLAKLVSNNLQLYSFVMFPATFGMIILAYPLNTLFYVPNALGARLLIVACLSGLVLGLFMISATMLQGIYENTSAVVFFGIGLIVKIVTQPIFIRLLESYGPLVSTSIGLGVTCYFNLRKLHQKTGFNHVLVLRRSLLIFLMTMVMFLLTALTKGVFGLWLSQERKVQSFFLILIVAAVGGFAYIYMALKVRLADKLLGARMQQLRQKLHIK</sequence>
<evidence type="ECO:0000256" key="3">
    <source>
        <dbReference type="ARBA" id="ARBA00022692"/>
    </source>
</evidence>
<feature type="transmembrane region" description="Helical" evidence="6">
    <location>
        <begin position="64"/>
        <end position="87"/>
    </location>
</feature>
<feature type="transmembrane region" description="Helical" evidence="6">
    <location>
        <begin position="503"/>
        <end position="525"/>
    </location>
</feature>
<accession>A0ABV9MVR0</accession>
<dbReference type="InterPro" id="IPR050833">
    <property type="entry name" value="Poly_Biosynth_Transport"/>
</dbReference>
<comment type="caution">
    <text evidence="7">The sequence shown here is derived from an EMBL/GenBank/DDBJ whole genome shotgun (WGS) entry which is preliminary data.</text>
</comment>
<name>A0ABV9MVR0_9ENTE</name>
<feature type="transmembrane region" description="Helical" evidence="6">
    <location>
        <begin position="348"/>
        <end position="367"/>
    </location>
</feature>
<evidence type="ECO:0000256" key="1">
    <source>
        <dbReference type="ARBA" id="ARBA00004651"/>
    </source>
</evidence>
<dbReference type="Proteomes" id="UP001595969">
    <property type="component" value="Unassembled WGS sequence"/>
</dbReference>
<dbReference type="PANTHER" id="PTHR30250:SF21">
    <property type="entry name" value="LIPID II FLIPPASE MURJ"/>
    <property type="match status" value="1"/>
</dbReference>
<feature type="transmembrane region" description="Helical" evidence="6">
    <location>
        <begin position="436"/>
        <end position="454"/>
    </location>
</feature>
<feature type="transmembrane region" description="Helical" evidence="6">
    <location>
        <begin position="207"/>
        <end position="224"/>
    </location>
</feature>
<feature type="transmembrane region" description="Helical" evidence="6">
    <location>
        <begin position="99"/>
        <end position="121"/>
    </location>
</feature>
<proteinExistence type="predicted"/>
<keyword evidence="5 6" id="KW-0472">Membrane</keyword>
<protein>
    <submittedName>
        <fullName evidence="7">Oligosaccharide flippase family protein</fullName>
    </submittedName>
</protein>
<feature type="transmembrane region" description="Helical" evidence="6">
    <location>
        <begin position="21"/>
        <end position="44"/>
    </location>
</feature>
<dbReference type="InterPro" id="IPR002797">
    <property type="entry name" value="Polysacc_synth"/>
</dbReference>
<reference evidence="8" key="1">
    <citation type="journal article" date="2019" name="Int. J. Syst. Evol. Microbiol.">
        <title>The Global Catalogue of Microorganisms (GCM) 10K type strain sequencing project: providing services to taxonomists for standard genome sequencing and annotation.</title>
        <authorList>
            <consortium name="The Broad Institute Genomics Platform"/>
            <consortium name="The Broad Institute Genome Sequencing Center for Infectious Disease"/>
            <person name="Wu L."/>
            <person name="Ma J."/>
        </authorList>
    </citation>
    <scope>NUCLEOTIDE SEQUENCE [LARGE SCALE GENOMIC DNA]</scope>
    <source>
        <strain evidence="8">CGMCC 1.19032</strain>
    </source>
</reference>
<organism evidence="7 8">
    <name type="scientific">Enterococcus lemanii</name>
    <dbReference type="NCBI Taxonomy" id="1159752"/>
    <lineage>
        <taxon>Bacteria</taxon>
        <taxon>Bacillati</taxon>
        <taxon>Bacillota</taxon>
        <taxon>Bacilli</taxon>
        <taxon>Lactobacillales</taxon>
        <taxon>Enterococcaceae</taxon>
        <taxon>Enterococcus</taxon>
    </lineage>
</organism>
<dbReference type="Pfam" id="PF01943">
    <property type="entry name" value="Polysacc_synt"/>
    <property type="match status" value="1"/>
</dbReference>
<feature type="transmembrane region" description="Helical" evidence="6">
    <location>
        <begin position="141"/>
        <end position="159"/>
    </location>
</feature>
<evidence type="ECO:0000256" key="6">
    <source>
        <dbReference type="SAM" id="Phobius"/>
    </source>
</evidence>
<evidence type="ECO:0000313" key="7">
    <source>
        <dbReference type="EMBL" id="MFC4718708.1"/>
    </source>
</evidence>
<dbReference type="RefSeq" id="WP_204653987.1">
    <property type="nucleotide sequence ID" value="NZ_JAFBFD010000017.1"/>
</dbReference>
<keyword evidence="2" id="KW-1003">Cell membrane</keyword>
<feature type="transmembrane region" description="Helical" evidence="6">
    <location>
        <begin position="180"/>
        <end position="201"/>
    </location>
</feature>
<feature type="transmembrane region" description="Helical" evidence="6">
    <location>
        <begin position="257"/>
        <end position="273"/>
    </location>
</feature>
<feature type="transmembrane region" description="Helical" evidence="6">
    <location>
        <begin position="411"/>
        <end position="430"/>
    </location>
</feature>
<feature type="transmembrane region" description="Helical" evidence="6">
    <location>
        <begin position="379"/>
        <end position="399"/>
    </location>
</feature>
<dbReference type="PIRSF" id="PIRSF038958">
    <property type="entry name" value="PG_synth_SpoVB"/>
    <property type="match status" value="1"/>
</dbReference>
<keyword evidence="4 6" id="KW-1133">Transmembrane helix</keyword>
<evidence type="ECO:0000256" key="4">
    <source>
        <dbReference type="ARBA" id="ARBA00022989"/>
    </source>
</evidence>
<evidence type="ECO:0000256" key="2">
    <source>
        <dbReference type="ARBA" id="ARBA00022475"/>
    </source>
</evidence>
<keyword evidence="8" id="KW-1185">Reference proteome</keyword>
<dbReference type="CDD" id="cd13124">
    <property type="entry name" value="MATE_SpoVB_like"/>
    <property type="match status" value="1"/>
</dbReference>
<dbReference type="EMBL" id="JBHSGS010000015">
    <property type="protein sequence ID" value="MFC4718708.1"/>
    <property type="molecule type" value="Genomic_DNA"/>
</dbReference>
<gene>
    <name evidence="7" type="ORF">ACFO5I_02985</name>
</gene>
<feature type="transmembrane region" description="Helical" evidence="6">
    <location>
        <begin position="474"/>
        <end position="497"/>
    </location>
</feature>
<comment type="subcellular location">
    <subcellularLocation>
        <location evidence="1">Cell membrane</location>
        <topology evidence="1">Multi-pass membrane protein</topology>
    </subcellularLocation>
</comment>
<dbReference type="PANTHER" id="PTHR30250">
    <property type="entry name" value="PST FAMILY PREDICTED COLANIC ACID TRANSPORTER"/>
    <property type="match status" value="1"/>
</dbReference>
<keyword evidence="3 6" id="KW-0812">Transmembrane</keyword>
<evidence type="ECO:0000256" key="5">
    <source>
        <dbReference type="ARBA" id="ARBA00023136"/>
    </source>
</evidence>
<dbReference type="InterPro" id="IPR024923">
    <property type="entry name" value="PG_synth_SpoVB"/>
</dbReference>
<feature type="transmembrane region" description="Helical" evidence="6">
    <location>
        <begin position="307"/>
        <end position="327"/>
    </location>
</feature>
<evidence type="ECO:0000313" key="8">
    <source>
        <dbReference type="Proteomes" id="UP001595969"/>
    </source>
</evidence>